<dbReference type="RefSeq" id="WP_159034283.1">
    <property type="nucleotide sequence ID" value="NZ_CP027777.1"/>
</dbReference>
<organism evidence="1 2">
    <name type="scientific">Clostridium botulinum</name>
    <dbReference type="NCBI Taxonomy" id="1491"/>
    <lineage>
        <taxon>Bacteria</taxon>
        <taxon>Bacillati</taxon>
        <taxon>Bacillota</taxon>
        <taxon>Clostridia</taxon>
        <taxon>Eubacteriales</taxon>
        <taxon>Clostridiaceae</taxon>
        <taxon>Clostridium</taxon>
    </lineage>
</organism>
<evidence type="ECO:0000313" key="1">
    <source>
        <dbReference type="EMBL" id="AVQ37751.1"/>
    </source>
</evidence>
<dbReference type="EMBL" id="CP027777">
    <property type="protein sequence ID" value="AVQ37751.1"/>
    <property type="molecule type" value="Genomic_DNA"/>
</dbReference>
<dbReference type="AlphaFoldDB" id="A0ABC8CQP5"/>
<accession>A0ABC8CQP5</accession>
<reference evidence="1 2" key="1">
    <citation type="submission" date="2018-01" db="EMBL/GenBank/DDBJ databases">
        <title>Genetic Diversity of Clostridium botulinum in seafood.</title>
        <authorList>
            <person name="Athira V."/>
            <person name="Arun Jyothi P.V."/>
            <person name="Lalitha K.V."/>
            <person name="Joseph T.C."/>
        </authorList>
    </citation>
    <scope>NUCLEOTIDE SEQUENCE [LARGE SCALE GENOMIC DNA]</scope>
    <source>
        <strain evidence="1 2">Mfbjulcb8</strain>
    </source>
</reference>
<protein>
    <submittedName>
        <fullName evidence="1">Uncharacterized protein</fullName>
    </submittedName>
</protein>
<evidence type="ECO:0000313" key="2">
    <source>
        <dbReference type="Proteomes" id="UP000240615"/>
    </source>
</evidence>
<name>A0ABC8CQP5_CLOBO</name>
<gene>
    <name evidence="1" type="ORF">C7M56_03260</name>
</gene>
<dbReference type="Proteomes" id="UP000240615">
    <property type="component" value="Chromosome"/>
</dbReference>
<proteinExistence type="predicted"/>
<sequence>MMEIAYLREKEILKTIPQEVQETILGILQILDIEYGANRNKYKDDGGYVIIVEKKEDFKKIKNKTYINCDDVIAEYVDKIVCRNGKIYTSSLILCNNDYGITLIVPLELTPQNLKDYMID</sequence>